<evidence type="ECO:0000256" key="5">
    <source>
        <dbReference type="ARBA" id="ARBA00022777"/>
    </source>
</evidence>
<dbReference type="InterPro" id="IPR004358">
    <property type="entry name" value="Sig_transdc_His_kin-like_C"/>
</dbReference>
<accession>A0A1G2HNV3</accession>
<dbReference type="SUPFAM" id="SSF55874">
    <property type="entry name" value="ATPase domain of HSP90 chaperone/DNA topoisomerase II/histidine kinase"/>
    <property type="match status" value="1"/>
</dbReference>
<feature type="transmembrane region" description="Helical" evidence="6">
    <location>
        <begin position="166"/>
        <end position="191"/>
    </location>
</feature>
<keyword evidence="5" id="KW-0418">Kinase</keyword>
<feature type="transmembrane region" description="Helical" evidence="6">
    <location>
        <begin position="132"/>
        <end position="154"/>
    </location>
</feature>
<dbReference type="AlphaFoldDB" id="A0A1G2HNV3"/>
<feature type="transmembrane region" description="Helical" evidence="6">
    <location>
        <begin position="32"/>
        <end position="56"/>
    </location>
</feature>
<dbReference type="InterPro" id="IPR036890">
    <property type="entry name" value="HATPase_C_sf"/>
</dbReference>
<keyword evidence="3" id="KW-0597">Phosphoprotein</keyword>
<evidence type="ECO:0000256" key="3">
    <source>
        <dbReference type="ARBA" id="ARBA00022553"/>
    </source>
</evidence>
<feature type="transmembrane region" description="Helical" evidence="6">
    <location>
        <begin position="251"/>
        <end position="273"/>
    </location>
</feature>
<keyword evidence="6" id="KW-0472">Membrane</keyword>
<keyword evidence="4" id="KW-0808">Transferase</keyword>
<evidence type="ECO:0000256" key="1">
    <source>
        <dbReference type="ARBA" id="ARBA00000085"/>
    </source>
</evidence>
<evidence type="ECO:0000259" key="7">
    <source>
        <dbReference type="PROSITE" id="PS50109"/>
    </source>
</evidence>
<comment type="catalytic activity">
    <reaction evidence="1">
        <text>ATP + protein L-histidine = ADP + protein N-phospho-L-histidine.</text>
        <dbReference type="EC" id="2.7.13.3"/>
    </reaction>
</comment>
<evidence type="ECO:0000313" key="9">
    <source>
        <dbReference type="Proteomes" id="UP000177190"/>
    </source>
</evidence>
<dbReference type="PANTHER" id="PTHR43547:SF2">
    <property type="entry name" value="HYBRID SIGNAL TRANSDUCTION HISTIDINE KINASE C"/>
    <property type="match status" value="1"/>
</dbReference>
<proteinExistence type="predicted"/>
<keyword evidence="6" id="KW-0812">Transmembrane</keyword>
<dbReference type="FunFam" id="3.30.565.10:FF:000006">
    <property type="entry name" value="Sensor histidine kinase WalK"/>
    <property type="match status" value="1"/>
</dbReference>
<dbReference type="EC" id="2.7.13.3" evidence="2"/>
<dbReference type="SMART" id="SM00387">
    <property type="entry name" value="HATPase_c"/>
    <property type="match status" value="1"/>
</dbReference>
<dbReference type="PANTHER" id="PTHR43547">
    <property type="entry name" value="TWO-COMPONENT HISTIDINE KINASE"/>
    <property type="match status" value="1"/>
</dbReference>
<dbReference type="Proteomes" id="UP000177190">
    <property type="component" value="Unassembled WGS sequence"/>
</dbReference>
<dbReference type="EMBL" id="MHOM01000025">
    <property type="protein sequence ID" value="OGZ64222.1"/>
    <property type="molecule type" value="Genomic_DNA"/>
</dbReference>
<dbReference type="Pfam" id="PF02518">
    <property type="entry name" value="HATPase_c"/>
    <property type="match status" value="1"/>
</dbReference>
<feature type="transmembrane region" description="Helical" evidence="6">
    <location>
        <begin position="227"/>
        <end position="245"/>
    </location>
</feature>
<reference evidence="8 9" key="1">
    <citation type="journal article" date="2016" name="Nat. Commun.">
        <title>Thousands of microbial genomes shed light on interconnected biogeochemical processes in an aquifer system.</title>
        <authorList>
            <person name="Anantharaman K."/>
            <person name="Brown C.T."/>
            <person name="Hug L.A."/>
            <person name="Sharon I."/>
            <person name="Castelle C.J."/>
            <person name="Probst A.J."/>
            <person name="Thomas B.C."/>
            <person name="Singh A."/>
            <person name="Wilkins M.J."/>
            <person name="Karaoz U."/>
            <person name="Brodie E.L."/>
            <person name="Williams K.H."/>
            <person name="Hubbard S.S."/>
            <person name="Banfield J.F."/>
        </authorList>
    </citation>
    <scope>NUCLEOTIDE SEQUENCE [LARGE SCALE GENOMIC DNA]</scope>
</reference>
<feature type="transmembrane region" description="Helical" evidence="6">
    <location>
        <begin position="62"/>
        <end position="82"/>
    </location>
</feature>
<evidence type="ECO:0000256" key="2">
    <source>
        <dbReference type="ARBA" id="ARBA00012438"/>
    </source>
</evidence>
<sequence>MNPVIVPILSLVIILNFIIGIIILSRGFKNKVNFLFGLISVGVSLWAAGILGFYLIKIPLDYLWIIETHSSAAFIAVIFLLFTFNFPTLLTKKIYIRLMPLIPFSIIIYYLFFTKDIIGNVNGVNYEIHSGYIFYSLFVMLCFFIGYFALFLQYKKSSNDEQRIQVKYVLGGAILSSILASISDLMLPYFGIFEYNWLGPIFTFFLVGTIAYAILKHHLFDIKVIATELFTFALWIISFVKIFFSNSGQDLMLNIGIFLSVVLFGILLVRGVLKETELREKITKALEGEKKANDSLELFMTGLQHDIKGYLTPITSAASSLIDGSGAFSKKVKGGILLNESGIGIVKIFERSAIAARDQSDDFMAIAKFRQGKPILSLDFAVDLGSMLDELVSSFKTQAELKGIALEFEKPADKFIISADQVKLKSALRNIIGNSIKFTPKGKVAIEIKREENDKVLIKLQDTGIGIPAEKIATLFSSPFERTAEARKTAEGSGFGLYFSSLIIGLHNGKIWVESEGDGKGSTFYIELPTKKSEKISTEKDITTKIINEAQVSAIPMEKNKKDYDLWYKDVGEGWLEAHDDKGNLIKEDYWGTTDRINNAKYQRDLEQKLMKKNRWSLSKLFRFSKKN</sequence>
<dbReference type="InterPro" id="IPR003594">
    <property type="entry name" value="HATPase_dom"/>
</dbReference>
<evidence type="ECO:0000313" key="8">
    <source>
        <dbReference type="EMBL" id="OGZ64222.1"/>
    </source>
</evidence>
<dbReference type="PRINTS" id="PR00344">
    <property type="entry name" value="BCTRLSENSOR"/>
</dbReference>
<keyword evidence="6" id="KW-1133">Transmembrane helix</keyword>
<dbReference type="GO" id="GO:0000155">
    <property type="term" value="F:phosphorelay sensor kinase activity"/>
    <property type="evidence" value="ECO:0007669"/>
    <property type="project" value="TreeGrafter"/>
</dbReference>
<dbReference type="PROSITE" id="PS50109">
    <property type="entry name" value="HIS_KIN"/>
    <property type="match status" value="1"/>
</dbReference>
<feature type="domain" description="Histidine kinase" evidence="7">
    <location>
        <begin position="302"/>
        <end position="532"/>
    </location>
</feature>
<feature type="transmembrane region" description="Helical" evidence="6">
    <location>
        <begin position="94"/>
        <end position="112"/>
    </location>
</feature>
<evidence type="ECO:0000256" key="4">
    <source>
        <dbReference type="ARBA" id="ARBA00022679"/>
    </source>
</evidence>
<gene>
    <name evidence="8" type="ORF">A2812_03420</name>
</gene>
<dbReference type="STRING" id="1802200.A2812_03420"/>
<feature type="transmembrane region" description="Helical" evidence="6">
    <location>
        <begin position="6"/>
        <end position="25"/>
    </location>
</feature>
<protein>
    <recommendedName>
        <fullName evidence="2">histidine kinase</fullName>
        <ecNumber evidence="2">2.7.13.3</ecNumber>
    </recommendedName>
</protein>
<comment type="caution">
    <text evidence="8">The sequence shown here is derived from an EMBL/GenBank/DDBJ whole genome shotgun (WGS) entry which is preliminary data.</text>
</comment>
<organism evidence="8 9">
    <name type="scientific">Candidatus Staskawiczbacteria bacterium RIFCSPHIGHO2_01_FULL_36_16</name>
    <dbReference type="NCBI Taxonomy" id="1802200"/>
    <lineage>
        <taxon>Bacteria</taxon>
        <taxon>Candidatus Staskawicziibacteriota</taxon>
    </lineage>
</organism>
<dbReference type="InterPro" id="IPR005467">
    <property type="entry name" value="His_kinase_dom"/>
</dbReference>
<evidence type="ECO:0000256" key="6">
    <source>
        <dbReference type="SAM" id="Phobius"/>
    </source>
</evidence>
<dbReference type="Gene3D" id="3.30.565.10">
    <property type="entry name" value="Histidine kinase-like ATPase, C-terminal domain"/>
    <property type="match status" value="1"/>
</dbReference>
<name>A0A1G2HNV3_9BACT</name>
<feature type="transmembrane region" description="Helical" evidence="6">
    <location>
        <begin position="197"/>
        <end position="215"/>
    </location>
</feature>